<evidence type="ECO:0000259" key="10">
    <source>
        <dbReference type="PROSITE" id="PS50109"/>
    </source>
</evidence>
<dbReference type="PROSITE" id="PS50109">
    <property type="entry name" value="HIS_KIN"/>
    <property type="match status" value="1"/>
</dbReference>
<proteinExistence type="predicted"/>
<evidence type="ECO:0000256" key="3">
    <source>
        <dbReference type="ARBA" id="ARBA00022553"/>
    </source>
</evidence>
<feature type="domain" description="Response regulatory" evidence="11">
    <location>
        <begin position="529"/>
        <end position="648"/>
    </location>
</feature>
<dbReference type="InterPro" id="IPR003594">
    <property type="entry name" value="HATPase_dom"/>
</dbReference>
<evidence type="ECO:0000256" key="1">
    <source>
        <dbReference type="ARBA" id="ARBA00000085"/>
    </source>
</evidence>
<protein>
    <recommendedName>
        <fullName evidence="2">histidine kinase</fullName>
        <ecNumber evidence="2">2.7.13.3</ecNumber>
    </recommendedName>
</protein>
<dbReference type="InterPro" id="IPR005467">
    <property type="entry name" value="His_kinase_dom"/>
</dbReference>
<feature type="domain" description="Response regulatory" evidence="11">
    <location>
        <begin position="7"/>
        <end position="124"/>
    </location>
</feature>
<dbReference type="SUPFAM" id="SSF52172">
    <property type="entry name" value="CheY-like"/>
    <property type="match status" value="2"/>
</dbReference>
<dbReference type="NCBIfam" id="TIGR00229">
    <property type="entry name" value="sensory_box"/>
    <property type="match status" value="1"/>
</dbReference>
<dbReference type="CDD" id="cd17546">
    <property type="entry name" value="REC_hyHK_CKI1_RcsC-like"/>
    <property type="match status" value="1"/>
</dbReference>
<dbReference type="AlphaFoldDB" id="A0A1Y2K799"/>
<feature type="modified residue" description="4-aspartylphosphate" evidence="9">
    <location>
        <position position="57"/>
    </location>
</feature>
<dbReference type="SMART" id="SM00448">
    <property type="entry name" value="REC"/>
    <property type="match status" value="2"/>
</dbReference>
<reference evidence="13 14" key="1">
    <citation type="journal article" date="2016" name="BMC Genomics">
        <title>Combined genomic and structural analyses of a cultured magnetotactic bacterium reveals its niche adaptation to a dynamic environment.</title>
        <authorList>
            <person name="Araujo A.C."/>
            <person name="Morillo V."/>
            <person name="Cypriano J."/>
            <person name="Teixeira L.C."/>
            <person name="Leao P."/>
            <person name="Lyra S."/>
            <person name="Almeida L.G."/>
            <person name="Bazylinski D.A."/>
            <person name="Vasconcellos A.T."/>
            <person name="Abreu F."/>
            <person name="Lins U."/>
        </authorList>
    </citation>
    <scope>NUCLEOTIDE SEQUENCE [LARGE SCALE GENOMIC DNA]</scope>
    <source>
        <strain evidence="13 14">IT-1</strain>
    </source>
</reference>
<dbReference type="Gene3D" id="1.10.287.130">
    <property type="match status" value="1"/>
</dbReference>
<dbReference type="GO" id="GO:0000155">
    <property type="term" value="F:phosphorelay sensor kinase activity"/>
    <property type="evidence" value="ECO:0007669"/>
    <property type="project" value="InterPro"/>
</dbReference>
<evidence type="ECO:0000313" key="13">
    <source>
        <dbReference type="EMBL" id="OSM04341.1"/>
    </source>
</evidence>
<accession>A0A1Y2K799</accession>
<dbReference type="SUPFAM" id="SSF47384">
    <property type="entry name" value="Homodimeric domain of signal transducing histidine kinase"/>
    <property type="match status" value="1"/>
</dbReference>
<dbReference type="FunFam" id="1.10.287.130:FF:000002">
    <property type="entry name" value="Two-component osmosensing histidine kinase"/>
    <property type="match status" value="1"/>
</dbReference>
<dbReference type="GO" id="GO:0006355">
    <property type="term" value="P:regulation of DNA-templated transcription"/>
    <property type="evidence" value="ECO:0007669"/>
    <property type="project" value="InterPro"/>
</dbReference>
<keyword evidence="6 13" id="KW-0418">Kinase</keyword>
<dbReference type="SMART" id="SM00091">
    <property type="entry name" value="PAS"/>
    <property type="match status" value="1"/>
</dbReference>
<evidence type="ECO:0000256" key="6">
    <source>
        <dbReference type="ARBA" id="ARBA00022777"/>
    </source>
</evidence>
<keyword evidence="8" id="KW-0902">Two-component regulatory system</keyword>
<dbReference type="InterPro" id="IPR004358">
    <property type="entry name" value="Sig_transdc_His_kin-like_C"/>
</dbReference>
<dbReference type="InterPro" id="IPR036097">
    <property type="entry name" value="HisK_dim/P_sf"/>
</dbReference>
<dbReference type="STRING" id="1434232.MAIT1_04233"/>
<dbReference type="Pfam" id="PF00512">
    <property type="entry name" value="HisKA"/>
    <property type="match status" value="1"/>
</dbReference>
<sequence>MAQESVTILLVDDQPLTAHLLERMVRSEPELQLHYCGDPTEAEQAALSLNPSVILLDLNMPKIDGLTLLTTLRQRAQTSDTPIIMLSVEENPQFKARAFELGANDYLVKLPDQKEVVARLRYHANAYFNIKRRQEAEERYRNLFETSRDALFLANADSDVIIDCNEAGMILLAQVKQDVVGRRLDHALPTTDDDFHPRMRSMLRREGRAHATDITLIKSNGQPTHADISTVLFYQGSQRLAQWIVRDVSERKRAEEATIAREVAEASNGAKSEFLAVMSHEIRTPMNAIIGMTDILTITDLDVEQAECVSTIQEAGRNLLSLINDILDLSKVEAGKFAPDKGRFLLTDIVESVLSILLPRAREKGLEVVVEIPPEVSNELEGDSKRLRQVLLNLLGNAVKFTDSGTISLTVAPTSEEALTFRVEDTGIGIPDHKQEDIFLPFTQVDSSNSRAFGGTGLGLAICRRFIEAMGGELNVQSTLGKGSVFEFTLNLTAPTHIASPSDALAAPFAASPANSDAPAVLPDYAQTRLLLVEDDRINQKVFNGLLKRLGLRVEIAENGQQALERLLAEPFDLVFMDCQMPIMDGFTAARQWRQTEAEQRRPHTPIIAITAFALDGDREKCLEAGMDDYLPKPIQAGELERVIAHWLTL</sequence>
<dbReference type="Gene3D" id="3.30.450.20">
    <property type="entry name" value="PAS domain"/>
    <property type="match status" value="1"/>
</dbReference>
<dbReference type="OrthoDB" id="7346568at2"/>
<dbReference type="SMART" id="SM00387">
    <property type="entry name" value="HATPase_c"/>
    <property type="match status" value="1"/>
</dbReference>
<evidence type="ECO:0000256" key="2">
    <source>
        <dbReference type="ARBA" id="ARBA00012438"/>
    </source>
</evidence>
<dbReference type="InterPro" id="IPR003661">
    <property type="entry name" value="HisK_dim/P_dom"/>
</dbReference>
<dbReference type="InterPro" id="IPR000014">
    <property type="entry name" value="PAS"/>
</dbReference>
<dbReference type="PANTHER" id="PTHR45339">
    <property type="entry name" value="HYBRID SIGNAL TRANSDUCTION HISTIDINE KINASE J"/>
    <property type="match status" value="1"/>
</dbReference>
<keyword evidence="3 9" id="KW-0597">Phosphoprotein</keyword>
<dbReference type="EMBL" id="LVJN01000019">
    <property type="protein sequence ID" value="OSM04341.1"/>
    <property type="molecule type" value="Genomic_DNA"/>
</dbReference>
<dbReference type="PRINTS" id="PR00344">
    <property type="entry name" value="BCTRLSENSOR"/>
</dbReference>
<dbReference type="InterPro" id="IPR011006">
    <property type="entry name" value="CheY-like_superfamily"/>
</dbReference>
<keyword evidence="4" id="KW-0808">Transferase</keyword>
<keyword evidence="14" id="KW-1185">Reference proteome</keyword>
<dbReference type="InterPro" id="IPR013767">
    <property type="entry name" value="PAS_fold"/>
</dbReference>
<dbReference type="Pfam" id="PF00072">
    <property type="entry name" value="Response_reg"/>
    <property type="match status" value="2"/>
</dbReference>
<dbReference type="CDD" id="cd16922">
    <property type="entry name" value="HATPase_EvgS-ArcB-TorS-like"/>
    <property type="match status" value="1"/>
</dbReference>
<feature type="domain" description="PAS" evidence="12">
    <location>
        <begin position="136"/>
        <end position="206"/>
    </location>
</feature>
<dbReference type="SUPFAM" id="SSF55874">
    <property type="entry name" value="ATPase domain of HSP90 chaperone/DNA topoisomerase II/histidine kinase"/>
    <property type="match status" value="1"/>
</dbReference>
<dbReference type="Gene3D" id="3.30.565.10">
    <property type="entry name" value="Histidine kinase-like ATPase, C-terminal domain"/>
    <property type="match status" value="1"/>
</dbReference>
<evidence type="ECO:0000259" key="12">
    <source>
        <dbReference type="PROSITE" id="PS50112"/>
    </source>
</evidence>
<dbReference type="InterPro" id="IPR035965">
    <property type="entry name" value="PAS-like_dom_sf"/>
</dbReference>
<dbReference type="PROSITE" id="PS50110">
    <property type="entry name" value="RESPONSE_REGULATORY"/>
    <property type="match status" value="2"/>
</dbReference>
<dbReference type="CDD" id="cd00130">
    <property type="entry name" value="PAS"/>
    <property type="match status" value="1"/>
</dbReference>
<dbReference type="InterPro" id="IPR036890">
    <property type="entry name" value="HATPase_C_sf"/>
</dbReference>
<evidence type="ECO:0000313" key="14">
    <source>
        <dbReference type="Proteomes" id="UP000194003"/>
    </source>
</evidence>
<dbReference type="RefSeq" id="WP_085442432.1">
    <property type="nucleotide sequence ID" value="NZ_LVJN01000019.1"/>
</dbReference>
<feature type="modified residue" description="4-aspartylphosphate" evidence="9">
    <location>
        <position position="578"/>
    </location>
</feature>
<dbReference type="SUPFAM" id="SSF55785">
    <property type="entry name" value="PYP-like sensor domain (PAS domain)"/>
    <property type="match status" value="1"/>
</dbReference>
<evidence type="ECO:0000256" key="4">
    <source>
        <dbReference type="ARBA" id="ARBA00022679"/>
    </source>
</evidence>
<evidence type="ECO:0000259" key="11">
    <source>
        <dbReference type="PROSITE" id="PS50110"/>
    </source>
</evidence>
<keyword evidence="5" id="KW-0547">Nucleotide-binding</keyword>
<organism evidence="13 14">
    <name type="scientific">Magnetofaba australis IT-1</name>
    <dbReference type="NCBI Taxonomy" id="1434232"/>
    <lineage>
        <taxon>Bacteria</taxon>
        <taxon>Pseudomonadati</taxon>
        <taxon>Pseudomonadota</taxon>
        <taxon>Magnetococcia</taxon>
        <taxon>Magnetococcales</taxon>
        <taxon>Magnetococcaceae</taxon>
        <taxon>Magnetofaba</taxon>
    </lineage>
</organism>
<comment type="caution">
    <text evidence="13">The sequence shown here is derived from an EMBL/GenBank/DDBJ whole genome shotgun (WGS) entry which is preliminary data.</text>
</comment>
<dbReference type="PANTHER" id="PTHR45339:SF1">
    <property type="entry name" value="HYBRID SIGNAL TRANSDUCTION HISTIDINE KINASE J"/>
    <property type="match status" value="1"/>
</dbReference>
<dbReference type="GO" id="GO:0005524">
    <property type="term" value="F:ATP binding"/>
    <property type="evidence" value="ECO:0007669"/>
    <property type="project" value="UniProtKB-KW"/>
</dbReference>
<comment type="catalytic activity">
    <reaction evidence="1">
        <text>ATP + protein L-histidine = ADP + protein N-phospho-L-histidine.</text>
        <dbReference type="EC" id="2.7.13.3"/>
    </reaction>
</comment>
<dbReference type="InterPro" id="IPR001789">
    <property type="entry name" value="Sig_transdc_resp-reg_receiver"/>
</dbReference>
<name>A0A1Y2K799_9PROT</name>
<dbReference type="Proteomes" id="UP000194003">
    <property type="component" value="Unassembled WGS sequence"/>
</dbReference>
<dbReference type="Gene3D" id="3.40.50.2300">
    <property type="match status" value="2"/>
</dbReference>
<dbReference type="EC" id="2.7.13.3" evidence="2"/>
<gene>
    <name evidence="13" type="ORF">MAIT1_04233</name>
</gene>
<feature type="domain" description="Histidine kinase" evidence="10">
    <location>
        <begin position="277"/>
        <end position="494"/>
    </location>
</feature>
<evidence type="ECO:0000256" key="8">
    <source>
        <dbReference type="ARBA" id="ARBA00023012"/>
    </source>
</evidence>
<dbReference type="FunFam" id="3.30.565.10:FF:000078">
    <property type="entry name" value="Two-component sensor histidine kinase"/>
    <property type="match status" value="1"/>
</dbReference>
<evidence type="ECO:0000256" key="9">
    <source>
        <dbReference type="PROSITE-ProRule" id="PRU00169"/>
    </source>
</evidence>
<dbReference type="Pfam" id="PF02518">
    <property type="entry name" value="HATPase_c"/>
    <property type="match status" value="1"/>
</dbReference>
<dbReference type="SMART" id="SM00388">
    <property type="entry name" value="HisKA"/>
    <property type="match status" value="1"/>
</dbReference>
<keyword evidence="7" id="KW-0067">ATP-binding</keyword>
<dbReference type="Pfam" id="PF00989">
    <property type="entry name" value="PAS"/>
    <property type="match status" value="1"/>
</dbReference>
<evidence type="ECO:0000256" key="5">
    <source>
        <dbReference type="ARBA" id="ARBA00022741"/>
    </source>
</evidence>
<dbReference type="CDD" id="cd00082">
    <property type="entry name" value="HisKA"/>
    <property type="match status" value="1"/>
</dbReference>
<dbReference type="PROSITE" id="PS50112">
    <property type="entry name" value="PAS"/>
    <property type="match status" value="1"/>
</dbReference>
<evidence type="ECO:0000256" key="7">
    <source>
        <dbReference type="ARBA" id="ARBA00022840"/>
    </source>
</evidence>